<gene>
    <name evidence="6" type="ORF">BLA13014_06608</name>
</gene>
<keyword evidence="4" id="KW-0067">ATP-binding</keyword>
<dbReference type="GO" id="GO:0004672">
    <property type="term" value="F:protein kinase activity"/>
    <property type="evidence" value="ECO:0007669"/>
    <property type="project" value="InterPro"/>
</dbReference>
<dbReference type="InterPro" id="IPR011009">
    <property type="entry name" value="Kinase-like_dom_sf"/>
</dbReference>
<dbReference type="RefSeq" id="WP_210771959.1">
    <property type="nucleotide sequence ID" value="NZ_CABVQC010000065.1"/>
</dbReference>
<keyword evidence="2" id="KW-0547">Nucleotide-binding</keyword>
<dbReference type="CDD" id="cd14014">
    <property type="entry name" value="STKc_PknB_like"/>
    <property type="match status" value="1"/>
</dbReference>
<evidence type="ECO:0000313" key="6">
    <source>
        <dbReference type="EMBL" id="VWC36941.1"/>
    </source>
</evidence>
<dbReference type="EMBL" id="CABVQC010000065">
    <property type="protein sequence ID" value="VWC36941.1"/>
    <property type="molecule type" value="Genomic_DNA"/>
</dbReference>
<dbReference type="InterPro" id="IPR000719">
    <property type="entry name" value="Prot_kinase_dom"/>
</dbReference>
<dbReference type="Gene3D" id="3.30.200.20">
    <property type="entry name" value="Phosphorylase Kinase, domain 1"/>
    <property type="match status" value="1"/>
</dbReference>
<dbReference type="SMART" id="SM00220">
    <property type="entry name" value="S_TKc"/>
    <property type="match status" value="1"/>
</dbReference>
<dbReference type="Gene3D" id="2.40.50.140">
    <property type="entry name" value="Nucleic acid-binding proteins"/>
    <property type="match status" value="1"/>
</dbReference>
<dbReference type="PROSITE" id="PS50011">
    <property type="entry name" value="PROTEIN_KINASE_DOM"/>
    <property type="match status" value="1"/>
</dbReference>
<dbReference type="InterPro" id="IPR008271">
    <property type="entry name" value="Ser/Thr_kinase_AS"/>
</dbReference>
<keyword evidence="1" id="KW-0808">Transferase</keyword>
<dbReference type="SUPFAM" id="SSF56112">
    <property type="entry name" value="Protein kinase-like (PK-like)"/>
    <property type="match status" value="1"/>
</dbReference>
<dbReference type="PROSITE" id="PS00108">
    <property type="entry name" value="PROTEIN_KINASE_ST"/>
    <property type="match status" value="1"/>
</dbReference>
<organism evidence="6 7">
    <name type="scientific">Burkholderia aenigmatica</name>
    <dbReference type="NCBI Taxonomy" id="2015348"/>
    <lineage>
        <taxon>Bacteria</taxon>
        <taxon>Pseudomonadati</taxon>
        <taxon>Pseudomonadota</taxon>
        <taxon>Betaproteobacteria</taxon>
        <taxon>Burkholderiales</taxon>
        <taxon>Burkholderiaceae</taxon>
        <taxon>Burkholderia</taxon>
        <taxon>Burkholderia cepacia complex</taxon>
    </lineage>
</organism>
<protein>
    <submittedName>
        <fullName evidence="6">Protein kinase</fullName>
    </submittedName>
</protein>
<evidence type="ECO:0000256" key="3">
    <source>
        <dbReference type="ARBA" id="ARBA00022777"/>
    </source>
</evidence>
<reference evidence="6 7" key="1">
    <citation type="submission" date="2019-09" db="EMBL/GenBank/DDBJ databases">
        <authorList>
            <person name="Depoorter E."/>
        </authorList>
    </citation>
    <scope>NUCLEOTIDE SEQUENCE [LARGE SCALE GENOMIC DNA]</scope>
    <source>
        <strain evidence="6">LMG 13014</strain>
    </source>
</reference>
<accession>A0A6P2RTP4</accession>
<dbReference type="PANTHER" id="PTHR24349">
    <property type="entry name" value="SERINE/THREONINE-PROTEIN KINASE"/>
    <property type="match status" value="1"/>
</dbReference>
<evidence type="ECO:0000256" key="4">
    <source>
        <dbReference type="ARBA" id="ARBA00022840"/>
    </source>
</evidence>
<dbReference type="InterPro" id="IPR012340">
    <property type="entry name" value="NA-bd_OB-fold"/>
</dbReference>
<sequence>MSKFAPGAVLIDRYEIKGFHAAGGMQEVYRCYDRALDRHVALKTPKDGVKDRRFRRGAEMGARVVHTNVASTFDYYEDERLTFLVEEFIEGVDLGRRLSNEFMFLDPALAAHVVHHIARAIHEAHRVGICHRDLKPSNIMTSGDPSLSSIKLTDFGIAKLAESEIAAEMELFDRDESTLTSSNTLLGAVPYMAPECWEDWKSAGQPMDIWALGCIAYQLLVGEPPFGYGRMAIRNVAMLSVKGITLKEPSWFGGHKATEALETDLWKIIERCIQVDPEARPKAQEVVRACDDLLYAVATRRTGVIQKYKMQYLDGGSGSYGYITDDATKGEFFFHKTGYFGANKIKVGRPVSFSVYPGKPKARASPVLELREPEQDAENL</sequence>
<dbReference type="InterPro" id="IPR050205">
    <property type="entry name" value="CDPK_Ser/Thr_kinases"/>
</dbReference>
<evidence type="ECO:0000256" key="1">
    <source>
        <dbReference type="ARBA" id="ARBA00022679"/>
    </source>
</evidence>
<name>A0A6P2RTP4_9BURK</name>
<evidence type="ECO:0000259" key="5">
    <source>
        <dbReference type="PROSITE" id="PS50011"/>
    </source>
</evidence>
<dbReference type="Proteomes" id="UP000494261">
    <property type="component" value="Unassembled WGS sequence"/>
</dbReference>
<evidence type="ECO:0000313" key="7">
    <source>
        <dbReference type="Proteomes" id="UP000494261"/>
    </source>
</evidence>
<dbReference type="Gene3D" id="1.10.510.10">
    <property type="entry name" value="Transferase(Phosphotransferase) domain 1"/>
    <property type="match status" value="1"/>
</dbReference>
<dbReference type="Pfam" id="PF00069">
    <property type="entry name" value="Pkinase"/>
    <property type="match status" value="1"/>
</dbReference>
<evidence type="ECO:0000256" key="2">
    <source>
        <dbReference type="ARBA" id="ARBA00022741"/>
    </source>
</evidence>
<dbReference type="SUPFAM" id="SSF50249">
    <property type="entry name" value="Nucleic acid-binding proteins"/>
    <property type="match status" value="1"/>
</dbReference>
<proteinExistence type="predicted"/>
<dbReference type="GO" id="GO:0005524">
    <property type="term" value="F:ATP binding"/>
    <property type="evidence" value="ECO:0007669"/>
    <property type="project" value="UniProtKB-KW"/>
</dbReference>
<dbReference type="AlphaFoldDB" id="A0A6P2RTP4"/>
<keyword evidence="3 6" id="KW-0418">Kinase</keyword>
<feature type="domain" description="Protein kinase" evidence="5">
    <location>
        <begin position="14"/>
        <end position="294"/>
    </location>
</feature>